<dbReference type="InterPro" id="IPR032831">
    <property type="entry name" value="LptM_cons"/>
</dbReference>
<evidence type="ECO:0000256" key="6">
    <source>
        <dbReference type="ARBA" id="ARBA00023288"/>
    </source>
</evidence>
<dbReference type="AlphaFoldDB" id="A1TXX5"/>
<feature type="compositionally biased region" description="Acidic residues" evidence="7">
    <location>
        <begin position="73"/>
        <end position="82"/>
    </location>
</feature>
<evidence type="ECO:0008006" key="11">
    <source>
        <dbReference type="Google" id="ProtNLM"/>
    </source>
</evidence>
<dbReference type="EMBL" id="CP000514">
    <property type="protein sequence ID" value="ABM17594.1"/>
    <property type="molecule type" value="Genomic_DNA"/>
</dbReference>
<evidence type="ECO:0000256" key="5">
    <source>
        <dbReference type="ARBA" id="ARBA00023237"/>
    </source>
</evidence>
<dbReference type="KEGG" id="maq:Maqu_0493"/>
<keyword evidence="5" id="KW-0998">Cell outer membrane</keyword>
<evidence type="ECO:0000256" key="3">
    <source>
        <dbReference type="ARBA" id="ARBA00023136"/>
    </source>
</evidence>
<evidence type="ECO:0000313" key="9">
    <source>
        <dbReference type="EMBL" id="ABM17594.1"/>
    </source>
</evidence>
<accession>A1TXX5</accession>
<evidence type="ECO:0000313" key="10">
    <source>
        <dbReference type="Proteomes" id="UP000000998"/>
    </source>
</evidence>
<evidence type="ECO:0000256" key="7">
    <source>
        <dbReference type="SAM" id="MobiDB-lite"/>
    </source>
</evidence>
<gene>
    <name evidence="9" type="ordered locus">Maqu_0493</name>
</gene>
<keyword evidence="6" id="KW-0449">Lipoprotein</keyword>
<keyword evidence="3 8" id="KW-0472">Membrane</keyword>
<name>A1TXX5_MARN8</name>
<dbReference type="Pfam" id="PF13627">
    <property type="entry name" value="LptM_cons"/>
    <property type="match status" value="1"/>
</dbReference>
<keyword evidence="8" id="KW-0812">Transmembrane</keyword>
<dbReference type="NCBIfam" id="NF047847">
    <property type="entry name" value="SS_mature_LptM"/>
    <property type="match status" value="1"/>
</dbReference>
<evidence type="ECO:0000256" key="1">
    <source>
        <dbReference type="ARBA" id="ARBA00004459"/>
    </source>
</evidence>
<evidence type="ECO:0000256" key="8">
    <source>
        <dbReference type="SAM" id="Phobius"/>
    </source>
</evidence>
<keyword evidence="4" id="KW-0564">Palmitate</keyword>
<feature type="compositionally biased region" description="Low complexity" evidence="7">
    <location>
        <begin position="62"/>
        <end position="72"/>
    </location>
</feature>
<evidence type="ECO:0000256" key="2">
    <source>
        <dbReference type="ARBA" id="ARBA00022729"/>
    </source>
</evidence>
<protein>
    <recommendedName>
        <fullName evidence="11">Lipoprotein</fullName>
    </recommendedName>
</protein>
<sequence length="82" mass="8706">MRPGCRVYFGHYSLRGLGMQLGLVRRLAVALSVFVVLMVSGCGQKGPLYRNAPVPDAVPSQTGDTEAAAEAGENADEDNEQP</sequence>
<dbReference type="HOGENOM" id="CLU_194509_0_0_6"/>
<reference evidence="10" key="1">
    <citation type="journal article" date="2011" name="Appl. Environ. Microbiol.">
        <title>Genomic potential of Marinobacter aquaeolei, a biogeochemical 'opportunitroph'.</title>
        <authorList>
            <person name="Singer E."/>
            <person name="Webb E.A."/>
            <person name="Nelson W.C."/>
            <person name="Heidelberg J.F."/>
            <person name="Ivanova N."/>
            <person name="Pati A."/>
            <person name="Edwards K.J."/>
        </authorList>
    </citation>
    <scope>NUCLEOTIDE SEQUENCE [LARGE SCALE GENOMIC DNA]</scope>
    <source>
        <strain evidence="10">ATCC 700491 / DSM 11845 / VT8</strain>
    </source>
</reference>
<dbReference type="Proteomes" id="UP000000998">
    <property type="component" value="Chromosome"/>
</dbReference>
<feature type="region of interest" description="Disordered" evidence="7">
    <location>
        <begin position="53"/>
        <end position="82"/>
    </location>
</feature>
<organism evidence="9 10">
    <name type="scientific">Marinobacter nauticus (strain ATCC 700491 / DSM 11845 / VT8)</name>
    <name type="common">Marinobacter aquaeolei</name>
    <dbReference type="NCBI Taxonomy" id="351348"/>
    <lineage>
        <taxon>Bacteria</taxon>
        <taxon>Pseudomonadati</taxon>
        <taxon>Pseudomonadota</taxon>
        <taxon>Gammaproteobacteria</taxon>
        <taxon>Pseudomonadales</taxon>
        <taxon>Marinobacteraceae</taxon>
        <taxon>Marinobacter</taxon>
    </lineage>
</organism>
<proteinExistence type="predicted"/>
<comment type="subcellular location">
    <subcellularLocation>
        <location evidence="1">Cell outer membrane</location>
        <topology evidence="1">Lipid-anchor</topology>
    </subcellularLocation>
</comment>
<dbReference type="STRING" id="351348.Maqu_0493"/>
<keyword evidence="8" id="KW-1133">Transmembrane helix</keyword>
<evidence type="ECO:0000256" key="4">
    <source>
        <dbReference type="ARBA" id="ARBA00023139"/>
    </source>
</evidence>
<keyword evidence="2" id="KW-0732">Signal</keyword>
<dbReference type="GO" id="GO:0009279">
    <property type="term" value="C:cell outer membrane"/>
    <property type="evidence" value="ECO:0007669"/>
    <property type="project" value="UniProtKB-SubCell"/>
</dbReference>
<feature type="transmembrane region" description="Helical" evidence="8">
    <location>
        <begin position="23"/>
        <end position="42"/>
    </location>
</feature>